<feature type="compositionally biased region" description="Polar residues" evidence="1">
    <location>
        <begin position="61"/>
        <end position="72"/>
    </location>
</feature>
<sequence>MEKVTTVQINNHPHLKRIHFKVKKAVVEDESDTSSIQASKTPNDSLVRMRALNRASAQVARLSTHNSFQTISKESDSNVKKPPSKAYLKSKLVTRDQINFWGRADNQSGEEALESRNDRDDSLFIFSLDSKSEDDERVQHRSPSEHYQLPMRSTSRPHGREGRTRMNFPL</sequence>
<reference evidence="2 3" key="1">
    <citation type="journal article" date="2021" name="Sci. Rep.">
        <title>The genome of the diatom Chaetoceros tenuissimus carries an ancient integrated fragment of an extant virus.</title>
        <authorList>
            <person name="Hongo Y."/>
            <person name="Kimura K."/>
            <person name="Takaki Y."/>
            <person name="Yoshida Y."/>
            <person name="Baba S."/>
            <person name="Kobayashi G."/>
            <person name="Nagasaki K."/>
            <person name="Hano T."/>
            <person name="Tomaru Y."/>
        </authorList>
    </citation>
    <scope>NUCLEOTIDE SEQUENCE [LARGE SCALE GENOMIC DNA]</scope>
    <source>
        <strain evidence="2 3">NIES-3715</strain>
    </source>
</reference>
<evidence type="ECO:0000256" key="1">
    <source>
        <dbReference type="SAM" id="MobiDB-lite"/>
    </source>
</evidence>
<accession>A0AAD3CY57</accession>
<comment type="caution">
    <text evidence="2">The sequence shown here is derived from an EMBL/GenBank/DDBJ whole genome shotgun (WGS) entry which is preliminary data.</text>
</comment>
<evidence type="ECO:0000313" key="2">
    <source>
        <dbReference type="EMBL" id="GFH52739.1"/>
    </source>
</evidence>
<dbReference type="EMBL" id="BLLK01000046">
    <property type="protein sequence ID" value="GFH52739.1"/>
    <property type="molecule type" value="Genomic_DNA"/>
</dbReference>
<protein>
    <submittedName>
        <fullName evidence="2">Uncharacterized protein</fullName>
    </submittedName>
</protein>
<dbReference type="AlphaFoldDB" id="A0AAD3CY57"/>
<evidence type="ECO:0000313" key="3">
    <source>
        <dbReference type="Proteomes" id="UP001054902"/>
    </source>
</evidence>
<dbReference type="Proteomes" id="UP001054902">
    <property type="component" value="Unassembled WGS sequence"/>
</dbReference>
<gene>
    <name evidence="2" type="ORF">CTEN210_09215</name>
</gene>
<feature type="region of interest" description="Disordered" evidence="1">
    <location>
        <begin position="130"/>
        <end position="170"/>
    </location>
</feature>
<feature type="region of interest" description="Disordered" evidence="1">
    <location>
        <begin position="61"/>
        <end position="83"/>
    </location>
</feature>
<keyword evidence="3" id="KW-1185">Reference proteome</keyword>
<proteinExistence type="predicted"/>
<name>A0AAD3CY57_9STRA</name>
<organism evidence="2 3">
    <name type="scientific">Chaetoceros tenuissimus</name>
    <dbReference type="NCBI Taxonomy" id="426638"/>
    <lineage>
        <taxon>Eukaryota</taxon>
        <taxon>Sar</taxon>
        <taxon>Stramenopiles</taxon>
        <taxon>Ochrophyta</taxon>
        <taxon>Bacillariophyta</taxon>
        <taxon>Coscinodiscophyceae</taxon>
        <taxon>Chaetocerotophycidae</taxon>
        <taxon>Chaetocerotales</taxon>
        <taxon>Chaetocerotaceae</taxon>
        <taxon>Chaetoceros</taxon>
    </lineage>
</organism>